<protein>
    <recommendedName>
        <fullName evidence="4">Dockerin domain-containing protein</fullName>
    </recommendedName>
</protein>
<dbReference type="PATRIC" id="fig|937777.3.peg.3579"/>
<dbReference type="GO" id="GO:0000272">
    <property type="term" value="P:polysaccharide catabolic process"/>
    <property type="evidence" value="ECO:0007669"/>
    <property type="project" value="InterPro"/>
</dbReference>
<evidence type="ECO:0000313" key="3">
    <source>
        <dbReference type="Proteomes" id="UP000010467"/>
    </source>
</evidence>
<dbReference type="HOGENOM" id="CLU_1545108_0_0_0"/>
<accession>L0A6C4</accession>
<dbReference type="CDD" id="cd14254">
    <property type="entry name" value="Dockerin_II"/>
    <property type="match status" value="1"/>
</dbReference>
<feature type="signal peptide" evidence="1">
    <location>
        <begin position="1"/>
        <end position="26"/>
    </location>
</feature>
<dbReference type="KEGG" id="dpd:Deipe_3569"/>
<dbReference type="EMBL" id="CP003382">
    <property type="protein sequence ID" value="AFZ68999.1"/>
    <property type="molecule type" value="Genomic_DNA"/>
</dbReference>
<dbReference type="InterPro" id="IPR018247">
    <property type="entry name" value="EF_Hand_1_Ca_BS"/>
</dbReference>
<gene>
    <name evidence="2" type="ordered locus">Deipe_3569</name>
</gene>
<evidence type="ECO:0000256" key="1">
    <source>
        <dbReference type="SAM" id="SignalP"/>
    </source>
</evidence>
<name>L0A6C4_DEIPD</name>
<dbReference type="SUPFAM" id="SSF63446">
    <property type="entry name" value="Type I dockerin domain"/>
    <property type="match status" value="1"/>
</dbReference>
<dbReference type="AlphaFoldDB" id="L0A6C4"/>
<evidence type="ECO:0000313" key="2">
    <source>
        <dbReference type="EMBL" id="AFZ68999.1"/>
    </source>
</evidence>
<keyword evidence="3" id="KW-1185">Reference proteome</keyword>
<dbReference type="Gene3D" id="1.10.1330.10">
    <property type="entry name" value="Dockerin domain"/>
    <property type="match status" value="1"/>
</dbReference>
<organism evidence="2 3">
    <name type="scientific">Deinococcus peraridilitoris (strain DSM 19664 / LMG 22246 / CIP 109416 / KR-200)</name>
    <dbReference type="NCBI Taxonomy" id="937777"/>
    <lineage>
        <taxon>Bacteria</taxon>
        <taxon>Thermotogati</taxon>
        <taxon>Deinococcota</taxon>
        <taxon>Deinococci</taxon>
        <taxon>Deinococcales</taxon>
        <taxon>Deinococcaceae</taxon>
        <taxon>Deinococcus</taxon>
    </lineage>
</organism>
<evidence type="ECO:0008006" key="4">
    <source>
        <dbReference type="Google" id="ProtNLM"/>
    </source>
</evidence>
<proteinExistence type="predicted"/>
<keyword evidence="1" id="KW-0732">Signal</keyword>
<dbReference type="InterPro" id="IPR036439">
    <property type="entry name" value="Dockerin_dom_sf"/>
</dbReference>
<dbReference type="PROSITE" id="PS00018">
    <property type="entry name" value="EF_HAND_1"/>
    <property type="match status" value="2"/>
</dbReference>
<sequence length="183" mass="18949">MNGTVRKTVALLALALLALLGTVAGAVNVQIRPGSPEVEVALRQALQELGTGDVTFTLVASAGPTFRLGGVPAFNPDVVSRSLTRGGERVVEFNPNGPLPLAQAVKLEAARVLGLPENATPQDVRARYGGADLNADGRIDLADFAILTANYGKNGSGLPGDLNGDGKVDGVDLQLFSKFYTLP</sequence>
<dbReference type="STRING" id="937777.Deipe_3569"/>
<dbReference type="Proteomes" id="UP000010467">
    <property type="component" value="Chromosome"/>
</dbReference>
<reference evidence="3" key="1">
    <citation type="submission" date="2012-03" db="EMBL/GenBank/DDBJ databases">
        <title>Complete sequence of chromosome of Deinococcus peraridilitoris DSM 19664.</title>
        <authorList>
            <person name="Lucas S."/>
            <person name="Copeland A."/>
            <person name="Lapidus A."/>
            <person name="Glavina del Rio T."/>
            <person name="Dalin E."/>
            <person name="Tice H."/>
            <person name="Bruce D."/>
            <person name="Goodwin L."/>
            <person name="Pitluck S."/>
            <person name="Peters L."/>
            <person name="Mikhailova N."/>
            <person name="Lu M."/>
            <person name="Kyrpides N."/>
            <person name="Mavromatis K."/>
            <person name="Ivanova N."/>
            <person name="Brettin T."/>
            <person name="Detter J.C."/>
            <person name="Han C."/>
            <person name="Larimer F."/>
            <person name="Land M."/>
            <person name="Hauser L."/>
            <person name="Markowitz V."/>
            <person name="Cheng J.-F."/>
            <person name="Hugenholtz P."/>
            <person name="Woyke T."/>
            <person name="Wu D."/>
            <person name="Pukall R."/>
            <person name="Steenblock K."/>
            <person name="Brambilla E."/>
            <person name="Klenk H.-P."/>
            <person name="Eisen J.A."/>
        </authorList>
    </citation>
    <scope>NUCLEOTIDE SEQUENCE [LARGE SCALE GENOMIC DNA]</scope>
    <source>
        <strain evidence="3">DSM 19664 / LMG 22246 / CIP 109416 / KR-200</strain>
    </source>
</reference>
<feature type="chain" id="PRO_5003939132" description="Dockerin domain-containing protein" evidence="1">
    <location>
        <begin position="27"/>
        <end position="183"/>
    </location>
</feature>